<sequence>MAERLSLDTGFPRLVDNNLRRLRLADHDTVVAQRGDTGPAVLLVHALGLDWRMWEPVMDALADGRRVYAYDIRGHGAAVGSPSPYTMDDTARDLLGVLDGIGVQRAHVVGLSFGGGIAQSAAVLAPERFVSLALLATTDHPFDAFEGRALSGEVDGMAAQVAPSLTRWFTANALAVNSSSVQYARQRVIDGNPTDWAAGWRAFKGLDVQGKLAGIPTLVLAGEADASTTPEIMRGVASRIPGAVYRELPGTPHMQTLERPELVAAALAEFLG</sequence>
<reference evidence="2 3" key="1">
    <citation type="submission" date="2018-08" db="EMBL/GenBank/DDBJ databases">
        <title>Genomic Encyclopedia of Archaeal and Bacterial Type Strains, Phase II (KMG-II): from individual species to whole genera.</title>
        <authorList>
            <person name="Goeker M."/>
        </authorList>
    </citation>
    <scope>NUCLEOTIDE SEQUENCE [LARGE SCALE GENOMIC DNA]</scope>
    <source>
        <strain evidence="2 3">DSM 45791</strain>
    </source>
</reference>
<evidence type="ECO:0000313" key="2">
    <source>
        <dbReference type="EMBL" id="REH43861.1"/>
    </source>
</evidence>
<name>A0A3E0HF10_9PSEU</name>
<gene>
    <name evidence="2" type="ORF">BCF44_109407</name>
</gene>
<dbReference type="PRINTS" id="PR00111">
    <property type="entry name" value="ABHYDROLASE"/>
</dbReference>
<accession>A0A3E0HF10</accession>
<dbReference type="PANTHER" id="PTHR43194:SF2">
    <property type="entry name" value="PEROXISOMAL MEMBRANE PROTEIN LPX1"/>
    <property type="match status" value="1"/>
</dbReference>
<proteinExistence type="predicted"/>
<organism evidence="2 3">
    <name type="scientific">Kutzneria buriramensis</name>
    <dbReference type="NCBI Taxonomy" id="1045776"/>
    <lineage>
        <taxon>Bacteria</taxon>
        <taxon>Bacillati</taxon>
        <taxon>Actinomycetota</taxon>
        <taxon>Actinomycetes</taxon>
        <taxon>Pseudonocardiales</taxon>
        <taxon>Pseudonocardiaceae</taxon>
        <taxon>Kutzneria</taxon>
    </lineage>
</organism>
<protein>
    <submittedName>
        <fullName evidence="2">3-oxoadipate enol-lactonase</fullName>
    </submittedName>
</protein>
<dbReference type="PANTHER" id="PTHR43194">
    <property type="entry name" value="HYDROLASE ALPHA/BETA FOLD FAMILY"/>
    <property type="match status" value="1"/>
</dbReference>
<dbReference type="EMBL" id="QUNO01000009">
    <property type="protein sequence ID" value="REH43861.1"/>
    <property type="molecule type" value="Genomic_DNA"/>
</dbReference>
<dbReference type="Gene3D" id="3.40.50.1820">
    <property type="entry name" value="alpha/beta hydrolase"/>
    <property type="match status" value="1"/>
</dbReference>
<dbReference type="InterPro" id="IPR029058">
    <property type="entry name" value="AB_hydrolase_fold"/>
</dbReference>
<keyword evidence="3" id="KW-1185">Reference proteome</keyword>
<dbReference type="InterPro" id="IPR050228">
    <property type="entry name" value="Carboxylesterase_BioH"/>
</dbReference>
<dbReference type="InterPro" id="IPR000073">
    <property type="entry name" value="AB_hydrolase_1"/>
</dbReference>
<evidence type="ECO:0000313" key="3">
    <source>
        <dbReference type="Proteomes" id="UP000256269"/>
    </source>
</evidence>
<evidence type="ECO:0000259" key="1">
    <source>
        <dbReference type="Pfam" id="PF00561"/>
    </source>
</evidence>
<dbReference type="SUPFAM" id="SSF53474">
    <property type="entry name" value="alpha/beta-Hydrolases"/>
    <property type="match status" value="1"/>
</dbReference>
<feature type="domain" description="AB hydrolase-1" evidence="1">
    <location>
        <begin position="39"/>
        <end position="260"/>
    </location>
</feature>
<dbReference type="GO" id="GO:0003824">
    <property type="term" value="F:catalytic activity"/>
    <property type="evidence" value="ECO:0007669"/>
    <property type="project" value="UniProtKB-ARBA"/>
</dbReference>
<dbReference type="Pfam" id="PF00561">
    <property type="entry name" value="Abhydrolase_1"/>
    <property type="match status" value="1"/>
</dbReference>
<comment type="caution">
    <text evidence="2">The sequence shown here is derived from an EMBL/GenBank/DDBJ whole genome shotgun (WGS) entry which is preliminary data.</text>
</comment>
<dbReference type="Proteomes" id="UP000256269">
    <property type="component" value="Unassembled WGS sequence"/>
</dbReference>
<dbReference type="AlphaFoldDB" id="A0A3E0HF10"/>